<comment type="caution">
    <text evidence="8">The sequence shown here is derived from an EMBL/GenBank/DDBJ whole genome shotgun (WGS) entry which is preliminary data.</text>
</comment>
<evidence type="ECO:0000256" key="3">
    <source>
        <dbReference type="ARBA" id="ARBA00023125"/>
    </source>
</evidence>
<dbReference type="SUPFAM" id="SSF47459">
    <property type="entry name" value="HLH, helix-loop-helix DNA-binding domain"/>
    <property type="match status" value="1"/>
</dbReference>
<dbReference type="PROSITE" id="PS50888">
    <property type="entry name" value="BHLH"/>
    <property type="match status" value="1"/>
</dbReference>
<dbReference type="Proteomes" id="UP001302745">
    <property type="component" value="Unassembled WGS sequence"/>
</dbReference>
<sequence length="100" mass="11137">MPANLPHSPNSPNGVTVKPRLTKAQKNANHIASERKRRRVIRKGFDKLASIVPGMEGYARAEGIVLHGSASYIRQLMLARRSMIEALEKKGMHVPGHYKL</sequence>
<dbReference type="PANTHER" id="PTHR15741:SF27">
    <property type="entry name" value="TRANSCRIPTION FACTOR AP-4"/>
    <property type="match status" value="1"/>
</dbReference>
<dbReference type="InterPro" id="IPR011598">
    <property type="entry name" value="bHLH_dom"/>
</dbReference>
<keyword evidence="4" id="KW-0804">Transcription</keyword>
<evidence type="ECO:0000256" key="2">
    <source>
        <dbReference type="ARBA" id="ARBA00023015"/>
    </source>
</evidence>
<reference evidence="8" key="2">
    <citation type="submission" date="2023-05" db="EMBL/GenBank/DDBJ databases">
        <authorList>
            <consortium name="Lawrence Berkeley National Laboratory"/>
            <person name="Steindorff A."/>
            <person name="Hensen N."/>
            <person name="Bonometti L."/>
            <person name="Westerberg I."/>
            <person name="Brannstrom I.O."/>
            <person name="Guillou S."/>
            <person name="Cros-Aarteil S."/>
            <person name="Calhoun S."/>
            <person name="Haridas S."/>
            <person name="Kuo A."/>
            <person name="Mondo S."/>
            <person name="Pangilinan J."/>
            <person name="Riley R."/>
            <person name="Labutti K."/>
            <person name="Andreopoulos B."/>
            <person name="Lipzen A."/>
            <person name="Chen C."/>
            <person name="Yanf M."/>
            <person name="Daum C."/>
            <person name="Ng V."/>
            <person name="Clum A."/>
            <person name="Ohm R."/>
            <person name="Martin F."/>
            <person name="Silar P."/>
            <person name="Natvig D."/>
            <person name="Lalanne C."/>
            <person name="Gautier V."/>
            <person name="Ament-Velasquez S.L."/>
            <person name="Kruys A."/>
            <person name="Hutchinson M.I."/>
            <person name="Powell A.J."/>
            <person name="Barry K."/>
            <person name="Miller A.N."/>
            <person name="Grigoriev I.V."/>
            <person name="Debuchy R."/>
            <person name="Gladieux P."/>
            <person name="Thoren M.H."/>
            <person name="Johannesson H."/>
        </authorList>
    </citation>
    <scope>NUCLEOTIDE SEQUENCE</scope>
    <source>
        <strain evidence="8">CBS 538.74</strain>
    </source>
</reference>
<dbReference type="GO" id="GO:0000981">
    <property type="term" value="F:DNA-binding transcription factor activity, RNA polymerase II-specific"/>
    <property type="evidence" value="ECO:0007669"/>
    <property type="project" value="TreeGrafter"/>
</dbReference>
<feature type="domain" description="BHLH" evidence="7">
    <location>
        <begin position="25"/>
        <end position="76"/>
    </location>
</feature>
<keyword evidence="9" id="KW-1185">Reference proteome</keyword>
<keyword evidence="3" id="KW-0238">DNA-binding</keyword>
<dbReference type="AlphaFoldDB" id="A0AAN6VV15"/>
<dbReference type="InterPro" id="IPR057072">
    <property type="entry name" value="bHLH_INO4"/>
</dbReference>
<feature type="region of interest" description="Disordered" evidence="6">
    <location>
        <begin position="1"/>
        <end position="33"/>
    </location>
</feature>
<evidence type="ECO:0000256" key="5">
    <source>
        <dbReference type="ARBA" id="ARBA00023242"/>
    </source>
</evidence>
<reference evidence="8" key="1">
    <citation type="journal article" date="2023" name="Mol. Phylogenet. Evol.">
        <title>Genome-scale phylogeny and comparative genomics of the fungal order Sordariales.</title>
        <authorList>
            <person name="Hensen N."/>
            <person name="Bonometti L."/>
            <person name="Westerberg I."/>
            <person name="Brannstrom I.O."/>
            <person name="Guillou S."/>
            <person name="Cros-Aarteil S."/>
            <person name="Calhoun S."/>
            <person name="Haridas S."/>
            <person name="Kuo A."/>
            <person name="Mondo S."/>
            <person name="Pangilinan J."/>
            <person name="Riley R."/>
            <person name="LaButti K."/>
            <person name="Andreopoulos B."/>
            <person name="Lipzen A."/>
            <person name="Chen C."/>
            <person name="Yan M."/>
            <person name="Daum C."/>
            <person name="Ng V."/>
            <person name="Clum A."/>
            <person name="Steindorff A."/>
            <person name="Ohm R.A."/>
            <person name="Martin F."/>
            <person name="Silar P."/>
            <person name="Natvig D.O."/>
            <person name="Lalanne C."/>
            <person name="Gautier V."/>
            <person name="Ament-Velasquez S.L."/>
            <person name="Kruys A."/>
            <person name="Hutchinson M.I."/>
            <person name="Powell A.J."/>
            <person name="Barry K."/>
            <person name="Miller A.N."/>
            <person name="Grigoriev I.V."/>
            <person name="Debuchy R."/>
            <person name="Gladieux P."/>
            <person name="Hiltunen Thoren M."/>
            <person name="Johannesson H."/>
        </authorList>
    </citation>
    <scope>NUCLEOTIDE SEQUENCE</scope>
    <source>
        <strain evidence="8">CBS 538.74</strain>
    </source>
</reference>
<evidence type="ECO:0000256" key="6">
    <source>
        <dbReference type="SAM" id="MobiDB-lite"/>
    </source>
</evidence>
<comment type="subcellular location">
    <subcellularLocation>
        <location evidence="1">Nucleus</location>
    </subcellularLocation>
</comment>
<gene>
    <name evidence="8" type="ORF">C8A00DRAFT_11083</name>
</gene>
<dbReference type="GO" id="GO:0005634">
    <property type="term" value="C:nucleus"/>
    <property type="evidence" value="ECO:0007669"/>
    <property type="project" value="UniProtKB-SubCell"/>
</dbReference>
<protein>
    <submittedName>
        <fullName evidence="8">Protein max</fullName>
    </submittedName>
</protein>
<dbReference type="InterPro" id="IPR052207">
    <property type="entry name" value="Max-like/E-box_TFs"/>
</dbReference>
<evidence type="ECO:0000256" key="4">
    <source>
        <dbReference type="ARBA" id="ARBA00023163"/>
    </source>
</evidence>
<evidence type="ECO:0000313" key="9">
    <source>
        <dbReference type="Proteomes" id="UP001302745"/>
    </source>
</evidence>
<dbReference type="Gene3D" id="4.10.280.10">
    <property type="entry name" value="Helix-loop-helix DNA-binding domain"/>
    <property type="match status" value="1"/>
</dbReference>
<dbReference type="InterPro" id="IPR036638">
    <property type="entry name" value="HLH_DNA-bd_sf"/>
</dbReference>
<evidence type="ECO:0000313" key="8">
    <source>
        <dbReference type="EMBL" id="KAK4158189.1"/>
    </source>
</evidence>
<proteinExistence type="predicted"/>
<keyword evidence="2" id="KW-0805">Transcription regulation</keyword>
<dbReference type="Pfam" id="PF23181">
    <property type="entry name" value="bHLH_INO4"/>
    <property type="match status" value="1"/>
</dbReference>
<organism evidence="8 9">
    <name type="scientific">Chaetomidium leptoderma</name>
    <dbReference type="NCBI Taxonomy" id="669021"/>
    <lineage>
        <taxon>Eukaryota</taxon>
        <taxon>Fungi</taxon>
        <taxon>Dikarya</taxon>
        <taxon>Ascomycota</taxon>
        <taxon>Pezizomycotina</taxon>
        <taxon>Sordariomycetes</taxon>
        <taxon>Sordariomycetidae</taxon>
        <taxon>Sordariales</taxon>
        <taxon>Chaetomiaceae</taxon>
        <taxon>Chaetomidium</taxon>
    </lineage>
</organism>
<evidence type="ECO:0000256" key="1">
    <source>
        <dbReference type="ARBA" id="ARBA00004123"/>
    </source>
</evidence>
<keyword evidence="5" id="KW-0539">Nucleus</keyword>
<dbReference type="GO" id="GO:0000978">
    <property type="term" value="F:RNA polymerase II cis-regulatory region sequence-specific DNA binding"/>
    <property type="evidence" value="ECO:0007669"/>
    <property type="project" value="TreeGrafter"/>
</dbReference>
<evidence type="ECO:0000259" key="7">
    <source>
        <dbReference type="PROSITE" id="PS50888"/>
    </source>
</evidence>
<name>A0AAN6VV15_9PEZI</name>
<dbReference type="EMBL" id="MU856841">
    <property type="protein sequence ID" value="KAK4158189.1"/>
    <property type="molecule type" value="Genomic_DNA"/>
</dbReference>
<dbReference type="PANTHER" id="PTHR15741">
    <property type="entry name" value="BASIC HELIX-LOOP-HELIX ZIP TRANSCRIPTION FACTOR"/>
    <property type="match status" value="1"/>
</dbReference>
<accession>A0AAN6VV15</accession>
<dbReference type="GO" id="GO:0046983">
    <property type="term" value="F:protein dimerization activity"/>
    <property type="evidence" value="ECO:0007669"/>
    <property type="project" value="InterPro"/>
</dbReference>